<accession>A0A2P2MVT8</accession>
<reference evidence="1" key="1">
    <citation type="submission" date="2018-02" db="EMBL/GenBank/DDBJ databases">
        <title>Rhizophora mucronata_Transcriptome.</title>
        <authorList>
            <person name="Meera S.P."/>
            <person name="Sreeshan A."/>
            <person name="Augustine A."/>
        </authorList>
    </citation>
    <scope>NUCLEOTIDE SEQUENCE</scope>
    <source>
        <tissue evidence="1">Leaf</tissue>
    </source>
</reference>
<proteinExistence type="predicted"/>
<dbReference type="EMBL" id="GGEC01053859">
    <property type="protein sequence ID" value="MBX34343.1"/>
    <property type="molecule type" value="Transcribed_RNA"/>
</dbReference>
<dbReference type="AlphaFoldDB" id="A0A2P2MVT8"/>
<sequence>MQIWLLLRLIRQRFPLLPRKPSLPTISTCPPERIGQA</sequence>
<protein>
    <submittedName>
        <fullName evidence="1">Uncharacterized protein</fullName>
    </submittedName>
</protein>
<evidence type="ECO:0000313" key="1">
    <source>
        <dbReference type="EMBL" id="MBX34343.1"/>
    </source>
</evidence>
<organism evidence="1">
    <name type="scientific">Rhizophora mucronata</name>
    <name type="common">Asiatic mangrove</name>
    <dbReference type="NCBI Taxonomy" id="61149"/>
    <lineage>
        <taxon>Eukaryota</taxon>
        <taxon>Viridiplantae</taxon>
        <taxon>Streptophyta</taxon>
        <taxon>Embryophyta</taxon>
        <taxon>Tracheophyta</taxon>
        <taxon>Spermatophyta</taxon>
        <taxon>Magnoliopsida</taxon>
        <taxon>eudicotyledons</taxon>
        <taxon>Gunneridae</taxon>
        <taxon>Pentapetalae</taxon>
        <taxon>rosids</taxon>
        <taxon>fabids</taxon>
        <taxon>Malpighiales</taxon>
        <taxon>Rhizophoraceae</taxon>
        <taxon>Rhizophora</taxon>
    </lineage>
</organism>
<name>A0A2P2MVT8_RHIMU</name>